<gene>
    <name evidence="1" type="ORF">EUBVEN_02119</name>
</gene>
<organism evidence="1 2">
    <name type="scientific">Eubacterium ventriosum ATCC 27560</name>
    <dbReference type="NCBI Taxonomy" id="411463"/>
    <lineage>
        <taxon>Bacteria</taxon>
        <taxon>Bacillati</taxon>
        <taxon>Bacillota</taxon>
        <taxon>Clostridia</taxon>
        <taxon>Eubacteriales</taxon>
        <taxon>Eubacteriaceae</taxon>
        <taxon>Eubacterium</taxon>
    </lineage>
</organism>
<dbReference type="EMBL" id="AAVL02000036">
    <property type="protein sequence ID" value="EDM50800.1"/>
    <property type="molecule type" value="Genomic_DNA"/>
</dbReference>
<sequence length="32" mass="3675">MFTRFQSLSLFHNFSTCITDSISCITSNCTIR</sequence>
<comment type="caution">
    <text evidence="1">The sequence shown here is derived from an EMBL/GenBank/DDBJ whole genome shotgun (WGS) entry which is preliminary data.</text>
</comment>
<proteinExistence type="predicted"/>
<evidence type="ECO:0000313" key="1">
    <source>
        <dbReference type="EMBL" id="EDM50800.1"/>
    </source>
</evidence>
<accession>A5Z8S7</accession>
<evidence type="ECO:0000313" key="2">
    <source>
        <dbReference type="Proteomes" id="UP000006000"/>
    </source>
</evidence>
<dbReference type="Proteomes" id="UP000006000">
    <property type="component" value="Unassembled WGS sequence"/>
</dbReference>
<dbReference type="AlphaFoldDB" id="A5Z8S7"/>
<name>A5Z8S7_9FIRM</name>
<protein>
    <submittedName>
        <fullName evidence="1">Uncharacterized protein</fullName>
    </submittedName>
</protein>
<reference evidence="1 2" key="2">
    <citation type="submission" date="2007-04" db="EMBL/GenBank/DDBJ databases">
        <title>Draft genome sequence of Eubacterium ventriosum (ATCC 27560).</title>
        <authorList>
            <person name="Sudarsanam P."/>
            <person name="Ley R."/>
            <person name="Guruge J."/>
            <person name="Turnbaugh P.J."/>
            <person name="Mahowald M."/>
            <person name="Liep D."/>
            <person name="Gordon J."/>
        </authorList>
    </citation>
    <scope>NUCLEOTIDE SEQUENCE [LARGE SCALE GENOMIC DNA]</scope>
    <source>
        <strain evidence="1 2">ATCC 27560</strain>
    </source>
</reference>
<dbReference type="HOGENOM" id="CLU_3389523_0_0_9"/>
<reference evidence="1 2" key="1">
    <citation type="submission" date="2007-03" db="EMBL/GenBank/DDBJ databases">
        <authorList>
            <person name="Fulton L."/>
            <person name="Clifton S."/>
            <person name="Fulton B."/>
            <person name="Xu J."/>
            <person name="Minx P."/>
            <person name="Pepin K.H."/>
            <person name="Johnson M."/>
            <person name="Thiruvilangam P."/>
            <person name="Bhonagiri V."/>
            <person name="Nash W.E."/>
            <person name="Mardis E.R."/>
            <person name="Wilson R.K."/>
        </authorList>
    </citation>
    <scope>NUCLEOTIDE SEQUENCE [LARGE SCALE GENOMIC DNA]</scope>
    <source>
        <strain evidence="1 2">ATCC 27560</strain>
    </source>
</reference>